<dbReference type="Gene3D" id="3.40.50.1820">
    <property type="entry name" value="alpha/beta hydrolase"/>
    <property type="match status" value="3"/>
</dbReference>
<name>A0A482VYQ2_ASBVE</name>
<organism evidence="4 5">
    <name type="scientific">Asbolus verrucosus</name>
    <name type="common">Desert ironclad beetle</name>
    <dbReference type="NCBI Taxonomy" id="1661398"/>
    <lineage>
        <taxon>Eukaryota</taxon>
        <taxon>Metazoa</taxon>
        <taxon>Ecdysozoa</taxon>
        <taxon>Arthropoda</taxon>
        <taxon>Hexapoda</taxon>
        <taxon>Insecta</taxon>
        <taxon>Pterygota</taxon>
        <taxon>Neoptera</taxon>
        <taxon>Endopterygota</taxon>
        <taxon>Coleoptera</taxon>
        <taxon>Polyphaga</taxon>
        <taxon>Cucujiformia</taxon>
        <taxon>Tenebrionidae</taxon>
        <taxon>Pimeliinae</taxon>
        <taxon>Asbolus</taxon>
    </lineage>
</organism>
<evidence type="ECO:0000313" key="5">
    <source>
        <dbReference type="Proteomes" id="UP000292052"/>
    </source>
</evidence>
<feature type="domain" description="AB hydrolase-1" evidence="3">
    <location>
        <begin position="1"/>
        <end position="93"/>
    </location>
</feature>
<keyword evidence="5" id="KW-1185">Reference proteome</keyword>
<evidence type="ECO:0000256" key="1">
    <source>
        <dbReference type="ARBA" id="ARBA00022963"/>
    </source>
</evidence>
<keyword evidence="2" id="KW-0443">Lipid metabolism</keyword>
<feature type="domain" description="AB hydrolase-1" evidence="3">
    <location>
        <begin position="219"/>
        <end position="330"/>
    </location>
</feature>
<keyword evidence="4" id="KW-0378">Hydrolase</keyword>
<reference evidence="4 5" key="1">
    <citation type="submission" date="2017-03" db="EMBL/GenBank/DDBJ databases">
        <title>Genome of the blue death feigning beetle - Asbolus verrucosus.</title>
        <authorList>
            <person name="Rider S.D."/>
        </authorList>
    </citation>
    <scope>NUCLEOTIDE SEQUENCE [LARGE SCALE GENOMIC DNA]</scope>
    <source>
        <strain evidence="4">Butters</strain>
        <tissue evidence="4">Head and leg muscle</tissue>
    </source>
</reference>
<evidence type="ECO:0000256" key="2">
    <source>
        <dbReference type="ARBA" id="ARBA00023098"/>
    </source>
</evidence>
<evidence type="ECO:0000259" key="3">
    <source>
        <dbReference type="Pfam" id="PF00561"/>
    </source>
</evidence>
<dbReference type="GO" id="GO:0016787">
    <property type="term" value="F:hydrolase activity"/>
    <property type="evidence" value="ECO:0007669"/>
    <property type="project" value="UniProtKB-KW"/>
</dbReference>
<dbReference type="EMBL" id="QDEB01048136">
    <property type="protein sequence ID" value="RZC37904.1"/>
    <property type="molecule type" value="Genomic_DNA"/>
</dbReference>
<dbReference type="SUPFAM" id="SSF53474">
    <property type="entry name" value="alpha/beta-Hydrolases"/>
    <property type="match status" value="2"/>
</dbReference>
<dbReference type="InterPro" id="IPR000073">
    <property type="entry name" value="AB_hydrolase_1"/>
</dbReference>
<evidence type="ECO:0000313" key="4">
    <source>
        <dbReference type="EMBL" id="RZC37904.1"/>
    </source>
</evidence>
<protein>
    <submittedName>
        <fullName evidence="4">Abhydrolase 1 domain containing protein</fullName>
    </submittedName>
</protein>
<sequence length="420" mass="48838">YDVWLGNSRGTLYSKRHVSLKHTDETFWNFRFVLIHYFLTIFSKNTNSFHEMGYYDNYATIRYIKTKTQVSKIIFLGFSMGGSLGLVYTCLRPYEAAQSIEVMINLATPAFNYVNLMLTQLGSEVSHKTFYHYIQVHRSGGNFQMYNYGKEENLKMYGKGEPPLYPLSKIKVPVLLVYSENDSLVYPKYENLKFQKNLQNFTCRNVIISYRFKTRGVILLQHPYANDARIWVAQYNQSIAFVFWEAGYDVWLGNSRGTLYSQRHISLKPSDETFWNFSKNTISFHEMGYYDNYATIGYIKTKTQVSKIIYLGFSMGGTLGLIYACLRPHEAAQSIEVMINLATPNYVNLMLTQVGSEMSHKTVYHYIQMHRSGGNFRMYDYGKEVNLKLYGRGEPPLYPLIKIEIPVLFVYSENDSLISL</sequence>
<dbReference type="AlphaFoldDB" id="A0A482VYQ2"/>
<dbReference type="GO" id="GO:0016042">
    <property type="term" value="P:lipid catabolic process"/>
    <property type="evidence" value="ECO:0007669"/>
    <property type="project" value="UniProtKB-KW"/>
</dbReference>
<dbReference type="OrthoDB" id="9974421at2759"/>
<comment type="caution">
    <text evidence="4">The sequence shown here is derived from an EMBL/GenBank/DDBJ whole genome shotgun (WGS) entry which is preliminary data.</text>
</comment>
<dbReference type="Proteomes" id="UP000292052">
    <property type="component" value="Unassembled WGS sequence"/>
</dbReference>
<feature type="non-terminal residue" evidence="4">
    <location>
        <position position="1"/>
    </location>
</feature>
<keyword evidence="1" id="KW-0442">Lipid degradation</keyword>
<dbReference type="PANTHER" id="PTHR11005">
    <property type="entry name" value="LYSOSOMAL ACID LIPASE-RELATED"/>
    <property type="match status" value="1"/>
</dbReference>
<feature type="non-terminal residue" evidence="4">
    <location>
        <position position="420"/>
    </location>
</feature>
<gene>
    <name evidence="4" type="ORF">BDFB_004463</name>
</gene>
<dbReference type="InterPro" id="IPR029058">
    <property type="entry name" value="AB_hydrolase_fold"/>
</dbReference>
<proteinExistence type="predicted"/>
<accession>A0A482VYQ2</accession>
<dbReference type="Pfam" id="PF00561">
    <property type="entry name" value="Abhydrolase_1"/>
    <property type="match status" value="2"/>
</dbReference>